<dbReference type="Proteomes" id="UP000601990">
    <property type="component" value="Unassembled WGS sequence"/>
</dbReference>
<evidence type="ECO:0000256" key="2">
    <source>
        <dbReference type="ARBA" id="ARBA00022729"/>
    </source>
</evidence>
<protein>
    <submittedName>
        <fullName evidence="6">Transglycosylase SLT domain-containing protein</fullName>
    </submittedName>
</protein>
<evidence type="ECO:0000313" key="7">
    <source>
        <dbReference type="Proteomes" id="UP000601990"/>
    </source>
</evidence>
<feature type="domain" description="Lytic transglycosylase superhelical linker" evidence="5">
    <location>
        <begin position="403"/>
        <end position="461"/>
    </location>
</feature>
<dbReference type="SUPFAM" id="SSF53955">
    <property type="entry name" value="Lysozyme-like"/>
    <property type="match status" value="1"/>
</dbReference>
<gene>
    <name evidence="6" type="ORF">GO608_06595</name>
</gene>
<dbReference type="PANTHER" id="PTHR37423">
    <property type="entry name" value="SOLUBLE LYTIC MUREIN TRANSGLYCOSYLASE-RELATED"/>
    <property type="match status" value="1"/>
</dbReference>
<feature type="domain" description="Transglycosylase SLT" evidence="4">
    <location>
        <begin position="486"/>
        <end position="588"/>
    </location>
</feature>
<dbReference type="PROSITE" id="PS00922">
    <property type="entry name" value="TRANSGLYCOSYLASE"/>
    <property type="match status" value="1"/>
</dbReference>
<dbReference type="InterPro" id="IPR012289">
    <property type="entry name" value="Lytic_TGlycosylase_superhlx_L"/>
</dbReference>
<dbReference type="InterPro" id="IPR008939">
    <property type="entry name" value="Lytic_TGlycosylase_superhlx_U"/>
</dbReference>
<accession>A0ABX1MYC5</accession>
<keyword evidence="2 3" id="KW-0732">Signal</keyword>
<dbReference type="Pfam" id="PF01464">
    <property type="entry name" value="SLT"/>
    <property type="match status" value="1"/>
</dbReference>
<dbReference type="RefSeq" id="WP_169198283.1">
    <property type="nucleotide sequence ID" value="NZ_WTVH02000008.1"/>
</dbReference>
<dbReference type="PANTHER" id="PTHR37423:SF5">
    <property type="entry name" value="SOLUBLE LYTIC MUREIN TRANSGLYCOSYLASE"/>
    <property type="match status" value="1"/>
</dbReference>
<dbReference type="Gene3D" id="1.10.1240.20">
    <property type="entry name" value="Lytic transglycosylase, superhelical linker domain"/>
    <property type="match status" value="1"/>
</dbReference>
<evidence type="ECO:0000313" key="6">
    <source>
        <dbReference type="EMBL" id="NMF92993.1"/>
    </source>
</evidence>
<name>A0ABX1MYC5_9RHOO</name>
<evidence type="ECO:0000259" key="4">
    <source>
        <dbReference type="Pfam" id="PF01464"/>
    </source>
</evidence>
<organism evidence="6 7">
    <name type="scientific">Aromatoleum buckelii</name>
    <dbReference type="NCBI Taxonomy" id="200254"/>
    <lineage>
        <taxon>Bacteria</taxon>
        <taxon>Pseudomonadati</taxon>
        <taxon>Pseudomonadota</taxon>
        <taxon>Betaproteobacteria</taxon>
        <taxon>Rhodocyclales</taxon>
        <taxon>Rhodocyclaceae</taxon>
        <taxon>Aromatoleum</taxon>
    </lineage>
</organism>
<dbReference type="InterPro" id="IPR008258">
    <property type="entry name" value="Transglycosylase_SLT_dom_1"/>
</dbReference>
<comment type="caution">
    <text evidence="6">The sequence shown here is derived from an EMBL/GenBank/DDBJ whole genome shotgun (WGS) entry which is preliminary data.</text>
</comment>
<evidence type="ECO:0000259" key="5">
    <source>
        <dbReference type="Pfam" id="PF14718"/>
    </source>
</evidence>
<evidence type="ECO:0000256" key="1">
    <source>
        <dbReference type="ARBA" id="ARBA00007734"/>
    </source>
</evidence>
<dbReference type="Gene3D" id="1.25.20.10">
    <property type="entry name" value="Bacterial muramidases"/>
    <property type="match status" value="1"/>
</dbReference>
<dbReference type="SUPFAM" id="SSF48435">
    <property type="entry name" value="Bacterial muramidases"/>
    <property type="match status" value="1"/>
</dbReference>
<dbReference type="CDD" id="cd13401">
    <property type="entry name" value="Slt70-like"/>
    <property type="match status" value="1"/>
</dbReference>
<feature type="signal peptide" evidence="3">
    <location>
        <begin position="1"/>
        <end position="22"/>
    </location>
</feature>
<dbReference type="InterPro" id="IPR000189">
    <property type="entry name" value="Transglyc_AS"/>
</dbReference>
<proteinExistence type="inferred from homology"/>
<dbReference type="Pfam" id="PF14718">
    <property type="entry name" value="SLT_L"/>
    <property type="match status" value="1"/>
</dbReference>
<sequence length="644" mass="71644">MIKGLWAGVAVALAALSAGVHGDPGDERILAAREALRTGDRDALEQLDTQRASHSLDSYVKYWLLSNKLARPDPAPIIELTEFLLQDPDSLLAERLRADWLRRTVRDEDWPGFLRLYADLREPDAELRCHYRTARLNLGDPAVLAETRAQWMELTDSHIACEPVLRALATGGAVGADELWWRFRRQIENRSFTAARSTLAWLAAGEMPKLASFDHAVKSPEAYLDRLPANFAATRPGRELALTALISLARKDDPRAAQVRLQRISDRLDHDERAYAHAILGHYGALARLPQASEWYRAAGDVAMSSEQRAWRVRAALRVEDWRMVESSIEALPAAEQASAEWIYWLGRARAALGRADEAAALYRRIAGEPHFYGLLAAEEGGELFSAPTVNGVVSAGDTARAAADPGLQRALALYRLDLRTEAAREWNWALRGQDEGFLVAAARLALSHEIFDRAINTAERTDARANFDLRYITPYRPLIEPQVRERGLDMGWVYGLMRQESRFIAPARSSSGAQGLMQVMPATGKWVAGKIGLPDYHAGMLTDPNTNVLLGTSYMRLILDGLDNHPVLASAGYNAGPSRARRWRDQRSLEGAIYAETIPFDETRDYVKKVMSNAVIYAAMLEGRPQSLKQRLGTIAPRPAEDQ</sequence>
<reference evidence="6" key="1">
    <citation type="submission" date="2019-12" db="EMBL/GenBank/DDBJ databases">
        <title>Comparative genomics gives insights into the taxonomy of the Azoarcus-Aromatoleum group and reveals separate origins of nif in the plant-associated Azoarcus and non-plant-associated Aromatoleum sub-groups.</title>
        <authorList>
            <person name="Lafos M."/>
            <person name="Maluk M."/>
            <person name="Batista M."/>
            <person name="Junghare M."/>
            <person name="Carmona M."/>
            <person name="Faoro H."/>
            <person name="Cruz L.M."/>
            <person name="Battistoni F."/>
            <person name="De Souza E."/>
            <person name="Pedrosa F."/>
            <person name="Chen W.-M."/>
            <person name="Poole P.S."/>
            <person name="Dixon R.A."/>
            <person name="James E.K."/>
        </authorList>
    </citation>
    <scope>NUCLEOTIDE SEQUENCE</scope>
    <source>
        <strain evidence="6">U120</strain>
    </source>
</reference>
<keyword evidence="7" id="KW-1185">Reference proteome</keyword>
<dbReference type="InterPro" id="IPR023346">
    <property type="entry name" value="Lysozyme-like_dom_sf"/>
</dbReference>
<dbReference type="InterPro" id="IPR037061">
    <property type="entry name" value="Lytic_TGlycoase_superhlx_L_sf"/>
</dbReference>
<dbReference type="Gene3D" id="1.10.530.10">
    <property type="match status" value="1"/>
</dbReference>
<dbReference type="EMBL" id="WTVH01000009">
    <property type="protein sequence ID" value="NMF92993.1"/>
    <property type="molecule type" value="Genomic_DNA"/>
</dbReference>
<comment type="similarity">
    <text evidence="1">Belongs to the transglycosylase Slt family.</text>
</comment>
<evidence type="ECO:0000256" key="3">
    <source>
        <dbReference type="SAM" id="SignalP"/>
    </source>
</evidence>
<feature type="chain" id="PRO_5047308260" evidence="3">
    <location>
        <begin position="23"/>
        <end position="644"/>
    </location>
</feature>